<name>A0A0G8AUL7_9SYNE</name>
<proteinExistence type="predicted"/>
<organism evidence="2 3">
    <name type="scientific">Candidatus Synechococcus spongiarum 15L</name>
    <dbReference type="NCBI Taxonomy" id="1608419"/>
    <lineage>
        <taxon>Bacteria</taxon>
        <taxon>Bacillati</taxon>
        <taxon>Cyanobacteriota</taxon>
        <taxon>Cyanophyceae</taxon>
        <taxon>Synechococcales</taxon>
        <taxon>Synechococcaceae</taxon>
        <taxon>Synechococcus</taxon>
    </lineage>
</organism>
<feature type="region of interest" description="Disordered" evidence="1">
    <location>
        <begin position="1"/>
        <end position="20"/>
    </location>
</feature>
<feature type="region of interest" description="Disordered" evidence="1">
    <location>
        <begin position="113"/>
        <end position="141"/>
    </location>
</feature>
<evidence type="ECO:0000256" key="1">
    <source>
        <dbReference type="SAM" id="MobiDB-lite"/>
    </source>
</evidence>
<dbReference type="Proteomes" id="UP000035037">
    <property type="component" value="Unassembled WGS sequence"/>
</dbReference>
<feature type="region of interest" description="Disordered" evidence="1">
    <location>
        <begin position="164"/>
        <end position="189"/>
    </location>
</feature>
<reference evidence="2 3" key="2">
    <citation type="submission" date="2015-05" db="EMBL/GenBank/DDBJ databases">
        <title>Lifestyle Evolution in Cyanobacterial Symbionts of Sponges.</title>
        <authorList>
            <person name="Burgsdorf I."/>
            <person name="Slaby B.M."/>
            <person name="Handley K.M."/>
            <person name="Haber M."/>
            <person name="Blom J."/>
            <person name="Marshall C.W."/>
            <person name="Gilbert J.A."/>
            <person name="Hentschel U."/>
            <person name="Steindler L."/>
        </authorList>
    </citation>
    <scope>NUCLEOTIDE SEQUENCE [LARGE SCALE GENOMIC DNA]</scope>
    <source>
        <strain evidence="2">15L</strain>
    </source>
</reference>
<sequence>MSLSKGFRQPIPVSQAPLPAQAGTEAIRSQLPRTTAVAAAPHLATAVRCHGHRQLVPMSPMAPQQGDQMTAAAIQKQHGWIPMFIPEQGSKAADQGTAGHGSHQELQLGPAGCQEVGQASGKPGHPKSGCGSGQGSGSSHLVQEAAGLQIQKRLQTMLMNSHPETRLGQPGRRHGEQCKSAGLSAVWRA</sequence>
<gene>
    <name evidence="2" type="ORF">TQ37_06975</name>
</gene>
<evidence type="ECO:0000313" key="3">
    <source>
        <dbReference type="Proteomes" id="UP000035037"/>
    </source>
</evidence>
<evidence type="ECO:0000313" key="2">
    <source>
        <dbReference type="EMBL" id="KKZ11523.1"/>
    </source>
</evidence>
<protein>
    <submittedName>
        <fullName evidence="2">Uncharacterized protein</fullName>
    </submittedName>
</protein>
<dbReference type="EMBL" id="JYFQ01000140">
    <property type="protein sequence ID" value="KKZ11523.1"/>
    <property type="molecule type" value="Genomic_DNA"/>
</dbReference>
<comment type="caution">
    <text evidence="2">The sequence shown here is derived from an EMBL/GenBank/DDBJ whole genome shotgun (WGS) entry which is preliminary data.</text>
</comment>
<reference evidence="2 3" key="1">
    <citation type="submission" date="2015-02" db="EMBL/GenBank/DDBJ databases">
        <authorList>
            <person name="Slaby B."/>
            <person name="Hentschel U."/>
        </authorList>
    </citation>
    <scope>NUCLEOTIDE SEQUENCE [LARGE SCALE GENOMIC DNA]</scope>
    <source>
        <strain evidence="2">15L</strain>
    </source>
</reference>
<accession>A0A0G8AUL7</accession>
<dbReference type="AlphaFoldDB" id="A0A0G8AUL7"/>